<dbReference type="InterPro" id="IPR029058">
    <property type="entry name" value="AB_hydrolase_fold"/>
</dbReference>
<dbReference type="PANTHER" id="PTHR33630:SF9">
    <property type="entry name" value="CUTINASE 4"/>
    <property type="match status" value="1"/>
</dbReference>
<dbReference type="SMART" id="SM01110">
    <property type="entry name" value="Cutinase"/>
    <property type="match status" value="1"/>
</dbReference>
<dbReference type="GO" id="GO:0052689">
    <property type="term" value="F:carboxylic ester hydrolase activity"/>
    <property type="evidence" value="ECO:0007669"/>
    <property type="project" value="UniProtKB-KW"/>
</dbReference>
<feature type="chain" id="PRO_5043767284" evidence="5">
    <location>
        <begin position="30"/>
        <end position="309"/>
    </location>
</feature>
<dbReference type="InterPro" id="IPR000675">
    <property type="entry name" value="Cutinase/axe"/>
</dbReference>
<dbReference type="AlphaFoldDB" id="A0AAW5HXK1"/>
<organism evidence="6 7">
    <name type="scientific">Corynebacterium lipophilum</name>
    <dbReference type="NCBI Taxonomy" id="2804918"/>
    <lineage>
        <taxon>Bacteria</taxon>
        <taxon>Bacillati</taxon>
        <taxon>Actinomycetota</taxon>
        <taxon>Actinomycetes</taxon>
        <taxon>Mycobacteriales</taxon>
        <taxon>Corynebacteriaceae</taxon>
        <taxon>Corynebacterium</taxon>
    </lineage>
</organism>
<evidence type="ECO:0000256" key="3">
    <source>
        <dbReference type="ARBA" id="ARBA00022801"/>
    </source>
</evidence>
<evidence type="ECO:0000256" key="1">
    <source>
        <dbReference type="ARBA" id="ARBA00007534"/>
    </source>
</evidence>
<dbReference type="RefSeq" id="WP_070478481.1">
    <property type="nucleotide sequence ID" value="NZ_JAEUWV010000006.1"/>
</dbReference>
<gene>
    <name evidence="6" type="ORF">JMN37_06125</name>
</gene>
<evidence type="ECO:0000256" key="5">
    <source>
        <dbReference type="SAM" id="SignalP"/>
    </source>
</evidence>
<dbReference type="Proteomes" id="UP001205920">
    <property type="component" value="Unassembled WGS sequence"/>
</dbReference>
<keyword evidence="2" id="KW-0719">Serine esterase</keyword>
<evidence type="ECO:0000256" key="4">
    <source>
        <dbReference type="ARBA" id="ARBA00023157"/>
    </source>
</evidence>
<keyword evidence="3" id="KW-0378">Hydrolase</keyword>
<keyword evidence="5" id="KW-0732">Signal</keyword>
<reference evidence="6 7" key="1">
    <citation type="submission" date="2021-01" db="EMBL/GenBank/DDBJ databases">
        <title>Identification and Characterization of Corynebacterium sp.</title>
        <authorList>
            <person name="Luo Q."/>
            <person name="Qu P."/>
            <person name="Chen Q."/>
        </authorList>
    </citation>
    <scope>NUCLEOTIDE SEQUENCE [LARGE SCALE GENOMIC DNA]</scope>
    <source>
        <strain evidence="6 7">MC-18</strain>
    </source>
</reference>
<comment type="caution">
    <text evidence="6">The sequence shown here is derived from an EMBL/GenBank/DDBJ whole genome shotgun (WGS) entry which is preliminary data.</text>
</comment>
<keyword evidence="7" id="KW-1185">Reference proteome</keyword>
<evidence type="ECO:0000256" key="2">
    <source>
        <dbReference type="ARBA" id="ARBA00022487"/>
    </source>
</evidence>
<sequence>MRTFFRRRLPVTAVAFAAAAAAVVTPVLPTEEATAQQRCPSVAVIAARGSGQNNQIYRTRYAGEAPWTSNGWEGETIRAFLRYSESRYRATHGGNSLMKDVEVLGMEPRYYPAIYPDYDVPSVAAPATLLQALGLAIQYAVPLFTMARQAGTDFMDSVNIGRTGVMALVNDYERASGCHPKYVLSGYSQGAMILLEHERELARRGKLAGVVYFGNPMTAARDAGTVGVANGGAGGMLGFLPFNTRTAGATRNKVNYCLPLDAVCDLSVQVLRAAAPTGGTHGQYFLRWNRWDDQVADSFGRFVDQVRYR</sequence>
<dbReference type="Pfam" id="PF01083">
    <property type="entry name" value="Cutinase"/>
    <property type="match status" value="1"/>
</dbReference>
<accession>A0AAW5HXK1</accession>
<protein>
    <submittedName>
        <fullName evidence="6">Cutinase family protein</fullName>
    </submittedName>
</protein>
<proteinExistence type="inferred from homology"/>
<name>A0AAW5HXK1_9CORY</name>
<evidence type="ECO:0000313" key="6">
    <source>
        <dbReference type="EMBL" id="MCO6394551.1"/>
    </source>
</evidence>
<dbReference type="EMBL" id="JAEUWV010000006">
    <property type="protein sequence ID" value="MCO6394551.1"/>
    <property type="molecule type" value="Genomic_DNA"/>
</dbReference>
<keyword evidence="4" id="KW-1015">Disulfide bond</keyword>
<feature type="signal peptide" evidence="5">
    <location>
        <begin position="1"/>
        <end position="29"/>
    </location>
</feature>
<dbReference type="SUPFAM" id="SSF53474">
    <property type="entry name" value="alpha/beta-Hydrolases"/>
    <property type="match status" value="1"/>
</dbReference>
<evidence type="ECO:0000313" key="7">
    <source>
        <dbReference type="Proteomes" id="UP001205920"/>
    </source>
</evidence>
<comment type="similarity">
    <text evidence="1">Belongs to the cutinase family.</text>
</comment>
<dbReference type="Gene3D" id="3.40.50.1820">
    <property type="entry name" value="alpha/beta hydrolase"/>
    <property type="match status" value="1"/>
</dbReference>
<dbReference type="PANTHER" id="PTHR33630">
    <property type="entry name" value="CUTINASE RV1984C-RELATED-RELATED"/>
    <property type="match status" value="1"/>
</dbReference>